<evidence type="ECO:0000256" key="1">
    <source>
        <dbReference type="ARBA" id="ARBA00004496"/>
    </source>
</evidence>
<proteinExistence type="predicted"/>
<evidence type="ECO:0000256" key="5">
    <source>
        <dbReference type="PROSITE-ProRule" id="PRU00221"/>
    </source>
</evidence>
<dbReference type="Pfam" id="PF08324">
    <property type="entry name" value="PUL"/>
    <property type="match status" value="1"/>
</dbReference>
<reference evidence="9 10" key="1">
    <citation type="journal article" date="2012" name="PLoS Pathog.">
        <title>Diverse lifestyles and strategies of plant pathogenesis encoded in the genomes of eighteen Dothideomycetes fungi.</title>
        <authorList>
            <person name="Ohm R.A."/>
            <person name="Feau N."/>
            <person name="Henrissat B."/>
            <person name="Schoch C.L."/>
            <person name="Horwitz B.A."/>
            <person name="Barry K.W."/>
            <person name="Condon B.J."/>
            <person name="Copeland A.C."/>
            <person name="Dhillon B."/>
            <person name="Glaser F."/>
            <person name="Hesse C.N."/>
            <person name="Kosti I."/>
            <person name="LaButti K."/>
            <person name="Lindquist E.A."/>
            <person name="Lucas S."/>
            <person name="Salamov A.A."/>
            <person name="Bradshaw R.E."/>
            <person name="Ciuffetti L."/>
            <person name="Hamelin R.C."/>
            <person name="Kema G.H.J."/>
            <person name="Lawrence C."/>
            <person name="Scott J.A."/>
            <person name="Spatafora J.W."/>
            <person name="Turgeon B.G."/>
            <person name="de Wit P.J.G.M."/>
            <person name="Zhong S."/>
            <person name="Goodwin S.B."/>
            <person name="Grigoriev I.V."/>
        </authorList>
    </citation>
    <scope>NUCLEOTIDE SEQUENCE [LARGE SCALE GENOMIC DNA]</scope>
    <source>
        <strain evidence="9 10">SO2202</strain>
    </source>
</reference>
<dbReference type="PROSITE" id="PS00678">
    <property type="entry name" value="WD_REPEATS_1"/>
    <property type="match status" value="1"/>
</dbReference>
<keyword evidence="2" id="KW-0963">Cytoplasm</keyword>
<dbReference type="GeneID" id="27902136"/>
<dbReference type="Gene3D" id="2.130.10.10">
    <property type="entry name" value="YVTN repeat-like/Quinoprotein amine dehydrogenase"/>
    <property type="match status" value="1"/>
</dbReference>
<evidence type="ECO:0000256" key="3">
    <source>
        <dbReference type="ARBA" id="ARBA00022574"/>
    </source>
</evidence>
<dbReference type="InterPro" id="IPR019775">
    <property type="entry name" value="WD40_repeat_CS"/>
</dbReference>
<dbReference type="Pfam" id="PF00400">
    <property type="entry name" value="WD40"/>
    <property type="match status" value="6"/>
</dbReference>
<accession>M3B069</accession>
<dbReference type="GO" id="GO:0005737">
    <property type="term" value="C:cytoplasm"/>
    <property type="evidence" value="ECO:0007669"/>
    <property type="project" value="UniProtKB-SubCell"/>
</dbReference>
<dbReference type="PROSITE" id="PS51394">
    <property type="entry name" value="PFU"/>
    <property type="match status" value="1"/>
</dbReference>
<feature type="repeat" description="WD" evidence="5">
    <location>
        <begin position="11"/>
        <end position="45"/>
    </location>
</feature>
<feature type="repeat" description="WD" evidence="5">
    <location>
        <begin position="106"/>
        <end position="147"/>
    </location>
</feature>
<feature type="domain" description="PUL" evidence="8">
    <location>
        <begin position="503"/>
        <end position="785"/>
    </location>
</feature>
<evidence type="ECO:0000256" key="6">
    <source>
        <dbReference type="SAM" id="MobiDB-lite"/>
    </source>
</evidence>
<dbReference type="STRING" id="692275.M3B069"/>
<dbReference type="HOGENOM" id="CLU_011791_2_0_1"/>
<dbReference type="InterPro" id="IPR015155">
    <property type="entry name" value="PFU"/>
</dbReference>
<dbReference type="GO" id="GO:0010992">
    <property type="term" value="P:ubiquitin recycling"/>
    <property type="evidence" value="ECO:0007669"/>
    <property type="project" value="TreeGrafter"/>
</dbReference>
<dbReference type="Pfam" id="PF09070">
    <property type="entry name" value="PFU"/>
    <property type="match status" value="1"/>
</dbReference>
<dbReference type="PANTHER" id="PTHR19849:SF0">
    <property type="entry name" value="PHOSPHOLIPASE A-2-ACTIVATING PROTEIN"/>
    <property type="match status" value="1"/>
</dbReference>
<gene>
    <name evidence="9" type="ORF">SEPMUDRAFT_148559</name>
</gene>
<dbReference type="GO" id="GO:0005634">
    <property type="term" value="C:nucleus"/>
    <property type="evidence" value="ECO:0007669"/>
    <property type="project" value="TreeGrafter"/>
</dbReference>
<dbReference type="eggNOG" id="KOG0301">
    <property type="taxonomic scope" value="Eukaryota"/>
</dbReference>
<keyword evidence="3 5" id="KW-0853">WD repeat</keyword>
<organism evidence="9 10">
    <name type="scientific">Sphaerulina musiva (strain SO2202)</name>
    <name type="common">Poplar stem canker fungus</name>
    <name type="synonym">Septoria musiva</name>
    <dbReference type="NCBI Taxonomy" id="692275"/>
    <lineage>
        <taxon>Eukaryota</taxon>
        <taxon>Fungi</taxon>
        <taxon>Dikarya</taxon>
        <taxon>Ascomycota</taxon>
        <taxon>Pezizomycotina</taxon>
        <taxon>Dothideomycetes</taxon>
        <taxon>Dothideomycetidae</taxon>
        <taxon>Mycosphaerellales</taxon>
        <taxon>Mycosphaerellaceae</taxon>
        <taxon>Sphaerulina</taxon>
    </lineage>
</organism>
<sequence length="787" mass="85733">MTGDFKLSATLRGHEEDVRSVVFPNRHLILSASRDHTVRQWTLTSPQPPTFDDTIALQGSNWFNGLAYAAPSQQHPQGVIAAGGRETFVYVKRVGESLTDDAHRMLIGHAGNIACLAFTDDGSKVISGSWDKQVFVWDVEGGHVTAELLGHEGPVWGLLVYENKFIMTACADKIIRIFDFNGKPLQAIKGHTDVVRCFAKLPSDHWSGGAVASAGNDEVIRLWTRDGEPIGELEGHTAYIYSLAILPNGDLVSSSEDRTVKVWRNGQCIQTITHPALSIWTVAACPETGDIVSGASDNTIRVFSRDPERQADAETIKDFEERNRMYAIPAETATQGQPFQKENLPGPDALQTQVGERDGQQLFVRENDGRVTAHLWAASTGQWNLIGTVVEGEGTSTAKKSHNGQEYDYVFDIDIEDGKPPLKLPYNLSESAWDAARKFLERNELPMTYYEQVAHWIQENTKGAKLGQGPGTTNTQQPGRDPWGSDNRYRPGDAGSASAGGQRKIPQRTYVDIVEGNPANAINIILQKSEELGKSATLSPEQMLDSKELEALKALSTQLQNKQDPRPTQTQTDALLKIVSSWPTKSKVPAVGILALLAVSPSFVNATSRGKGTIIETINAAGLLKPHQETANNVVHAIRLLANLFKTDAGLLLVDGLFDSTLQLVRPFSQQPESPAQLRALATLYLNYAVLLTSQAPSNEAAQREARAKTLLIDTASLLEVEGPHLPDNDAVSRSLLALGTLLSLGADFRAALKEGLPGTLLGVERTPAGQNPNIKDLIAEIRDELR</sequence>
<evidence type="ECO:0000313" key="9">
    <source>
        <dbReference type="EMBL" id="EMF13187.1"/>
    </source>
</evidence>
<evidence type="ECO:0000256" key="2">
    <source>
        <dbReference type="ARBA" id="ARBA00022490"/>
    </source>
</evidence>
<dbReference type="InterPro" id="IPR036322">
    <property type="entry name" value="WD40_repeat_dom_sf"/>
</dbReference>
<dbReference type="CDD" id="cd00200">
    <property type="entry name" value="WD40"/>
    <property type="match status" value="1"/>
</dbReference>
<dbReference type="AlphaFoldDB" id="M3B069"/>
<dbReference type="PROSITE" id="PS51396">
    <property type="entry name" value="PUL"/>
    <property type="match status" value="1"/>
</dbReference>
<dbReference type="GO" id="GO:0043161">
    <property type="term" value="P:proteasome-mediated ubiquitin-dependent protein catabolic process"/>
    <property type="evidence" value="ECO:0007669"/>
    <property type="project" value="TreeGrafter"/>
</dbReference>
<evidence type="ECO:0000259" key="7">
    <source>
        <dbReference type="PROSITE" id="PS51394"/>
    </source>
</evidence>
<dbReference type="PANTHER" id="PTHR19849">
    <property type="entry name" value="PHOSPHOLIPASE A-2-ACTIVATING PROTEIN"/>
    <property type="match status" value="1"/>
</dbReference>
<dbReference type="EMBL" id="KB456263">
    <property type="protein sequence ID" value="EMF13187.1"/>
    <property type="molecule type" value="Genomic_DNA"/>
</dbReference>
<keyword evidence="10" id="KW-1185">Reference proteome</keyword>
<feature type="region of interest" description="Disordered" evidence="6">
    <location>
        <begin position="463"/>
        <end position="504"/>
    </location>
</feature>
<name>M3B069_SPHMS</name>
<dbReference type="InterPro" id="IPR020472">
    <property type="entry name" value="WD40_PAC1"/>
</dbReference>
<protein>
    <submittedName>
        <fullName evidence="9">PFU-domain-containing protein</fullName>
    </submittedName>
</protein>
<dbReference type="InterPro" id="IPR015943">
    <property type="entry name" value="WD40/YVTN_repeat-like_dom_sf"/>
</dbReference>
<dbReference type="PROSITE" id="PS50294">
    <property type="entry name" value="WD_REPEATS_REGION"/>
    <property type="match status" value="3"/>
</dbReference>
<dbReference type="SUPFAM" id="SSF50978">
    <property type="entry name" value="WD40 repeat-like"/>
    <property type="match status" value="1"/>
</dbReference>
<feature type="repeat" description="WD" evidence="5">
    <location>
        <begin position="233"/>
        <end position="263"/>
    </location>
</feature>
<dbReference type="InterPro" id="IPR011989">
    <property type="entry name" value="ARM-like"/>
</dbReference>
<dbReference type="RefSeq" id="XP_016761308.1">
    <property type="nucleotide sequence ID" value="XM_016904999.1"/>
</dbReference>
<dbReference type="PROSITE" id="PS50082">
    <property type="entry name" value="WD_REPEATS_2"/>
    <property type="match status" value="4"/>
</dbReference>
<feature type="region of interest" description="Disordered" evidence="6">
    <location>
        <begin position="333"/>
        <end position="352"/>
    </location>
</feature>
<dbReference type="InterPro" id="IPR038122">
    <property type="entry name" value="PFU_sf"/>
</dbReference>
<dbReference type="GO" id="GO:0043130">
    <property type="term" value="F:ubiquitin binding"/>
    <property type="evidence" value="ECO:0007669"/>
    <property type="project" value="TreeGrafter"/>
</dbReference>
<dbReference type="Gene3D" id="1.25.10.10">
    <property type="entry name" value="Leucine-rich Repeat Variant"/>
    <property type="match status" value="1"/>
</dbReference>
<dbReference type="InterPro" id="IPR013535">
    <property type="entry name" value="PUL_dom"/>
</dbReference>
<feature type="repeat" description="WD" evidence="5">
    <location>
        <begin position="188"/>
        <end position="223"/>
    </location>
</feature>
<dbReference type="Proteomes" id="UP000016931">
    <property type="component" value="Unassembled WGS sequence"/>
</dbReference>
<dbReference type="OrthoDB" id="10265988at2759"/>
<dbReference type="OMA" id="STIMVKN"/>
<keyword evidence="4" id="KW-0677">Repeat</keyword>
<dbReference type="SMART" id="SM00320">
    <property type="entry name" value="WD40"/>
    <property type="match status" value="6"/>
</dbReference>
<dbReference type="PRINTS" id="PR00320">
    <property type="entry name" value="GPROTEINBRPT"/>
</dbReference>
<evidence type="ECO:0000313" key="10">
    <source>
        <dbReference type="Proteomes" id="UP000016931"/>
    </source>
</evidence>
<comment type="subcellular location">
    <subcellularLocation>
        <location evidence="1">Cytoplasm</location>
    </subcellularLocation>
</comment>
<feature type="domain" description="PFU" evidence="7">
    <location>
        <begin position="375"/>
        <end position="471"/>
    </location>
</feature>
<evidence type="ECO:0000259" key="8">
    <source>
        <dbReference type="PROSITE" id="PS51396"/>
    </source>
</evidence>
<dbReference type="Gene3D" id="3.10.20.870">
    <property type="entry name" value="PFU (PLAA family ubiquitin binding), C-terminal domain"/>
    <property type="match status" value="1"/>
</dbReference>
<evidence type="ECO:0000256" key="4">
    <source>
        <dbReference type="ARBA" id="ARBA00022737"/>
    </source>
</evidence>
<dbReference type="InterPro" id="IPR001680">
    <property type="entry name" value="WD40_rpt"/>
</dbReference>